<gene>
    <name evidence="3" type="ORF">MtrunA17_Chr1g0195441</name>
</gene>
<keyword evidence="2" id="KW-1133">Transmembrane helix</keyword>
<comment type="caution">
    <text evidence="3">The sequence shown here is derived from an EMBL/GenBank/DDBJ whole genome shotgun (WGS) entry which is preliminary data.</text>
</comment>
<proteinExistence type="predicted"/>
<dbReference type="Gramene" id="rna5104">
    <property type="protein sequence ID" value="RHN81106.1"/>
    <property type="gene ID" value="gene5104"/>
</dbReference>
<feature type="compositionally biased region" description="Basic and acidic residues" evidence="1">
    <location>
        <begin position="17"/>
        <end position="29"/>
    </location>
</feature>
<feature type="transmembrane region" description="Helical" evidence="2">
    <location>
        <begin position="91"/>
        <end position="124"/>
    </location>
</feature>
<name>A0A396JS27_MEDTR</name>
<reference evidence="3" key="1">
    <citation type="journal article" date="2018" name="Nat. Plants">
        <title>Whole-genome landscape of Medicago truncatula symbiotic genes.</title>
        <authorList>
            <person name="Pecrix Y."/>
            <person name="Gamas P."/>
            <person name="Carrere S."/>
        </authorList>
    </citation>
    <scope>NUCLEOTIDE SEQUENCE</scope>
    <source>
        <tissue evidence="3">Leaves</tissue>
    </source>
</reference>
<feature type="region of interest" description="Disordered" evidence="1">
    <location>
        <begin position="1"/>
        <end position="36"/>
    </location>
</feature>
<dbReference type="Proteomes" id="UP000265566">
    <property type="component" value="Chromosome 1"/>
</dbReference>
<keyword evidence="2" id="KW-0472">Membrane</keyword>
<keyword evidence="2" id="KW-0812">Transmembrane</keyword>
<dbReference type="EMBL" id="PSQE01000001">
    <property type="protein sequence ID" value="RHN81106.1"/>
    <property type="molecule type" value="Genomic_DNA"/>
</dbReference>
<evidence type="ECO:0000313" key="3">
    <source>
        <dbReference type="EMBL" id="RHN81106.1"/>
    </source>
</evidence>
<accession>A0A396JS27</accession>
<feature type="transmembrane region" description="Helical" evidence="2">
    <location>
        <begin position="51"/>
        <end position="79"/>
    </location>
</feature>
<organism evidence="3">
    <name type="scientific">Medicago truncatula</name>
    <name type="common">Barrel medic</name>
    <name type="synonym">Medicago tribuloides</name>
    <dbReference type="NCBI Taxonomy" id="3880"/>
    <lineage>
        <taxon>Eukaryota</taxon>
        <taxon>Viridiplantae</taxon>
        <taxon>Streptophyta</taxon>
        <taxon>Embryophyta</taxon>
        <taxon>Tracheophyta</taxon>
        <taxon>Spermatophyta</taxon>
        <taxon>Magnoliopsida</taxon>
        <taxon>eudicotyledons</taxon>
        <taxon>Gunneridae</taxon>
        <taxon>Pentapetalae</taxon>
        <taxon>rosids</taxon>
        <taxon>fabids</taxon>
        <taxon>Fabales</taxon>
        <taxon>Fabaceae</taxon>
        <taxon>Papilionoideae</taxon>
        <taxon>50 kb inversion clade</taxon>
        <taxon>NPAAA clade</taxon>
        <taxon>Hologalegina</taxon>
        <taxon>IRL clade</taxon>
        <taxon>Trifolieae</taxon>
        <taxon>Medicago</taxon>
    </lineage>
</organism>
<evidence type="ECO:0000256" key="2">
    <source>
        <dbReference type="SAM" id="Phobius"/>
    </source>
</evidence>
<evidence type="ECO:0000256" key="1">
    <source>
        <dbReference type="SAM" id="MobiDB-lite"/>
    </source>
</evidence>
<feature type="transmembrane region" description="Helical" evidence="2">
    <location>
        <begin position="144"/>
        <end position="165"/>
    </location>
</feature>
<evidence type="ECO:0008006" key="4">
    <source>
        <dbReference type="Google" id="ProtNLM"/>
    </source>
</evidence>
<sequence length="178" mass="19970">MGGGGESKDGILGWNKGRREEREREREASEGGGSGGSGEGVWLRFSFSGGVLLLGSILFGLRMLCYLLPTTTGFGLLTVKKKEEKKKLSFSMCVWFGLFCCRVIITFFRVFCIFNCNVAVVFMLTQCGIHQPFFFSSSHSFSNLVFSLNTLLTASFPFSNIFFLFNWRCSMNLFINSM</sequence>
<dbReference type="AlphaFoldDB" id="A0A396JS27"/>
<protein>
    <recommendedName>
        <fullName evidence="4">Transmembrane protein</fullName>
    </recommendedName>
</protein>